<evidence type="ECO:0000256" key="2">
    <source>
        <dbReference type="ARBA" id="ARBA00022845"/>
    </source>
</evidence>
<organism evidence="5 6">
    <name type="scientific">Papaver atlanticum</name>
    <dbReference type="NCBI Taxonomy" id="357466"/>
    <lineage>
        <taxon>Eukaryota</taxon>
        <taxon>Viridiplantae</taxon>
        <taxon>Streptophyta</taxon>
        <taxon>Embryophyta</taxon>
        <taxon>Tracheophyta</taxon>
        <taxon>Spermatophyta</taxon>
        <taxon>Magnoliopsida</taxon>
        <taxon>Ranunculales</taxon>
        <taxon>Papaveraceae</taxon>
        <taxon>Papaveroideae</taxon>
        <taxon>Papaver</taxon>
    </lineage>
</organism>
<evidence type="ECO:0000259" key="4">
    <source>
        <dbReference type="PROSITE" id="PS50303"/>
    </source>
</evidence>
<evidence type="ECO:0000313" key="6">
    <source>
        <dbReference type="Proteomes" id="UP001202328"/>
    </source>
</evidence>
<dbReference type="EMBL" id="JAJJMB010011671">
    <property type="protein sequence ID" value="KAI3900927.1"/>
    <property type="molecule type" value="Genomic_DNA"/>
</dbReference>
<dbReference type="GO" id="GO:0006417">
    <property type="term" value="P:regulation of translation"/>
    <property type="evidence" value="ECO:0007669"/>
    <property type="project" value="UniProtKB-KW"/>
</dbReference>
<dbReference type="InterPro" id="IPR033133">
    <property type="entry name" value="PUM-HD"/>
</dbReference>
<name>A0AAD4SFX6_9MAGN</name>
<evidence type="ECO:0000313" key="5">
    <source>
        <dbReference type="EMBL" id="KAI3900927.1"/>
    </source>
</evidence>
<protein>
    <recommendedName>
        <fullName evidence="4">PUM-HD domain-containing protein</fullName>
    </recommendedName>
</protein>
<dbReference type="PROSITE" id="PS50302">
    <property type="entry name" value="PUM"/>
    <property type="match status" value="3"/>
</dbReference>
<keyword evidence="2" id="KW-0810">Translation regulation</keyword>
<feature type="domain" description="PUM-HD" evidence="4">
    <location>
        <begin position="168"/>
        <end position="524"/>
    </location>
</feature>
<keyword evidence="1" id="KW-0677">Repeat</keyword>
<dbReference type="GO" id="GO:0005737">
    <property type="term" value="C:cytoplasm"/>
    <property type="evidence" value="ECO:0007669"/>
    <property type="project" value="TreeGrafter"/>
</dbReference>
<evidence type="ECO:0000256" key="3">
    <source>
        <dbReference type="PROSITE-ProRule" id="PRU00317"/>
    </source>
</evidence>
<keyword evidence="6" id="KW-1185">Reference proteome</keyword>
<dbReference type="PANTHER" id="PTHR12537">
    <property type="entry name" value="RNA BINDING PROTEIN PUMILIO-RELATED"/>
    <property type="match status" value="1"/>
</dbReference>
<sequence length="528" mass="58471">MADHNTHYQLNCPAPSPTCNTIPAEDEVLSSIHTLPVDEQKLYDATSNSMLRYSSQLSTHSFTNGAMNSNLMNNGSGSSLGASSSMYPSFEYSTSTIPSLISQGYMNGLGSSSGVSSSPAPSPAYNTLLTEDELLSSIQRLSVEEQKLYDGVYNAYGASNSNLMNKGWGSSLGASSSNYPIFKHSTSTIPNMISQGNAENSFVNSQHHPFFSLKVQGWNDYRFMKIVNEDPSLIYELKSDDIFMLGSHKLGCKYLMKTLCNEGEAPRLTRLLCSSVDLFKAVVYVISSEVNTKLGSRAMKSLMIKLLMGNPTLIVYVLQFMKPTLFSVMSNQNGSQLIQKLCKHVQNMYLGHLYEIAVINCIKLATTEQGCFSLKAIIDSIDDPFKTQLLSIIIGQAVRLSEDDYGNFVVQHVLERHPNTANLICNELRGHLFRLSKDKYGSNVVEKCIESNATDVVVSQLLCDCKQLVELAQDKFGNYVVQKALKLTKGKALRQLVDVLHKCSGELENHPNGRNVYNLIKRNLFKLQ</sequence>
<evidence type="ECO:0000256" key="1">
    <source>
        <dbReference type="ARBA" id="ARBA00022737"/>
    </source>
</evidence>
<dbReference type="InterPro" id="IPR001313">
    <property type="entry name" value="Pumilio_RNA-bd_rpt"/>
</dbReference>
<dbReference type="GO" id="GO:0003729">
    <property type="term" value="F:mRNA binding"/>
    <property type="evidence" value="ECO:0007669"/>
    <property type="project" value="TreeGrafter"/>
</dbReference>
<accession>A0AAD4SFX6</accession>
<dbReference type="SUPFAM" id="SSF48371">
    <property type="entry name" value="ARM repeat"/>
    <property type="match status" value="1"/>
</dbReference>
<dbReference type="InterPro" id="IPR016024">
    <property type="entry name" value="ARM-type_fold"/>
</dbReference>
<feature type="repeat" description="Pumilio" evidence="3">
    <location>
        <begin position="391"/>
        <end position="415"/>
    </location>
</feature>
<proteinExistence type="predicted"/>
<dbReference type="InterPro" id="IPR011989">
    <property type="entry name" value="ARM-like"/>
</dbReference>
<comment type="caution">
    <text evidence="5">The sequence shown here is derived from an EMBL/GenBank/DDBJ whole genome shotgun (WGS) entry which is preliminary data.</text>
</comment>
<dbReference type="PANTHER" id="PTHR12537:SF137">
    <property type="entry name" value="PUMILIO HOMOLOG 16-RELATED"/>
    <property type="match status" value="1"/>
</dbReference>
<feature type="repeat" description="Pumilio" evidence="3">
    <location>
        <begin position="427"/>
        <end position="450"/>
    </location>
</feature>
<dbReference type="AlphaFoldDB" id="A0AAD4SFX6"/>
<dbReference type="PROSITE" id="PS50303">
    <property type="entry name" value="PUM_HD"/>
    <property type="match status" value="1"/>
</dbReference>
<dbReference type="Gene3D" id="1.25.10.10">
    <property type="entry name" value="Leucine-rich Repeat Variant"/>
    <property type="match status" value="1"/>
</dbReference>
<reference evidence="5" key="1">
    <citation type="submission" date="2022-04" db="EMBL/GenBank/DDBJ databases">
        <title>A functionally conserved STORR gene fusion in Papaver species that diverged 16.8 million years ago.</title>
        <authorList>
            <person name="Catania T."/>
        </authorList>
    </citation>
    <scope>NUCLEOTIDE SEQUENCE</scope>
    <source>
        <strain evidence="5">S-188037</strain>
    </source>
</reference>
<dbReference type="SMART" id="SM00025">
    <property type="entry name" value="Pumilio"/>
    <property type="match status" value="5"/>
</dbReference>
<feature type="repeat" description="Pumilio" evidence="3">
    <location>
        <begin position="460"/>
        <end position="498"/>
    </location>
</feature>
<dbReference type="Proteomes" id="UP001202328">
    <property type="component" value="Unassembled WGS sequence"/>
</dbReference>
<dbReference type="Pfam" id="PF00806">
    <property type="entry name" value="PUF"/>
    <property type="match status" value="5"/>
</dbReference>
<gene>
    <name evidence="5" type="ORF">MKW98_026494</name>
</gene>